<proteinExistence type="predicted"/>
<dbReference type="Proteomes" id="UP000000739">
    <property type="component" value="Chromosome"/>
</dbReference>
<dbReference type="GO" id="GO:0019251">
    <property type="term" value="P:anaerobic cobalamin biosynthetic process"/>
    <property type="evidence" value="ECO:0007669"/>
    <property type="project" value="InterPro"/>
</dbReference>
<feature type="active site" description="Proton acceptor" evidence="1">
    <location>
        <position position="139"/>
    </location>
</feature>
<evidence type="ECO:0000313" key="4">
    <source>
        <dbReference type="Proteomes" id="UP000000739"/>
    </source>
</evidence>
<dbReference type="SUPFAM" id="SSF53800">
    <property type="entry name" value="Chelatase"/>
    <property type="match status" value="1"/>
</dbReference>
<dbReference type="GO" id="GO:0046872">
    <property type="term" value="F:metal ion binding"/>
    <property type="evidence" value="ECO:0007669"/>
    <property type="project" value="UniProtKB-KW"/>
</dbReference>
<sequence>MNTPIILAAFGTSTRAMAAYDDIDAYYKKTFPGHDIHWAFTSRMVASKVRKKAGREVLHPYQVFDLLHQAGHEWAVLQSLHLTCGHEFYRLVDDAKTGPIRVSMGLPLLSSPEDCMEVAEIIEPLFQGPEDQAVVLVGHGTDHPAWSMYTAMASVLKKTYGEKAFVGVVEEGIPEQEDVVQEVRDKGFKRVLLAPFMLVSGVHFEEDLAGEEDSWKSAFEEQGLQVELHAQGLGQNPKVASLFTRHTMGALDMVQPS</sequence>
<keyword evidence="2" id="KW-0479">Metal-binding</keyword>
<dbReference type="KEGG" id="dal:Dalk_4071"/>
<feature type="binding site" evidence="2">
    <location>
        <position position="203"/>
    </location>
    <ligand>
        <name>Co(2+)</name>
        <dbReference type="ChEBI" id="CHEBI:48828"/>
    </ligand>
</feature>
<dbReference type="InterPro" id="IPR010388">
    <property type="entry name" value="Anaerobic_Co-chelatase"/>
</dbReference>
<dbReference type="RefSeq" id="WP_015948804.1">
    <property type="nucleotide sequence ID" value="NC_011768.1"/>
</dbReference>
<dbReference type="HOGENOM" id="CLU_036584_1_1_7"/>
<organism evidence="3 4">
    <name type="scientific">Desulfatibacillum aliphaticivorans</name>
    <dbReference type="NCBI Taxonomy" id="218208"/>
    <lineage>
        <taxon>Bacteria</taxon>
        <taxon>Pseudomonadati</taxon>
        <taxon>Thermodesulfobacteriota</taxon>
        <taxon>Desulfobacteria</taxon>
        <taxon>Desulfobacterales</taxon>
        <taxon>Desulfatibacillaceae</taxon>
        <taxon>Desulfatibacillum</taxon>
    </lineage>
</organism>
<feature type="binding site" evidence="2">
    <location>
        <position position="139"/>
    </location>
    <ligand>
        <name>Co(2+)</name>
        <dbReference type="ChEBI" id="CHEBI:48828"/>
    </ligand>
</feature>
<dbReference type="CDD" id="cd03413">
    <property type="entry name" value="CbiK_C"/>
    <property type="match status" value="1"/>
</dbReference>
<evidence type="ECO:0000256" key="2">
    <source>
        <dbReference type="PIRSR" id="PIRSR033579-3"/>
    </source>
</evidence>
<protein>
    <submittedName>
        <fullName evidence="3">Anaerobic cobalt chelatase</fullName>
    </submittedName>
</protein>
<dbReference type="eggNOG" id="COG4822">
    <property type="taxonomic scope" value="Bacteria"/>
</dbReference>
<dbReference type="EMBL" id="CP001322">
    <property type="protein sequence ID" value="ACL05756.1"/>
    <property type="molecule type" value="Genomic_DNA"/>
</dbReference>
<dbReference type="GO" id="GO:0016852">
    <property type="term" value="F:sirohydrochlorin cobaltochelatase activity"/>
    <property type="evidence" value="ECO:0007669"/>
    <property type="project" value="InterPro"/>
</dbReference>
<dbReference type="Gene3D" id="3.40.50.1400">
    <property type="match status" value="2"/>
</dbReference>
<dbReference type="AlphaFoldDB" id="B8FM23"/>
<gene>
    <name evidence="3" type="ordered locus">Dalk_4071</name>
</gene>
<keyword evidence="2" id="KW-0170">Cobalt</keyword>
<keyword evidence="4" id="KW-1185">Reference proteome</keyword>
<reference evidence="3 4" key="1">
    <citation type="journal article" date="2012" name="Environ. Microbiol.">
        <title>The genome sequence of Desulfatibacillum alkenivorans AK-01: a blueprint for anaerobic alkane oxidation.</title>
        <authorList>
            <person name="Callaghan A.V."/>
            <person name="Morris B.E."/>
            <person name="Pereira I.A."/>
            <person name="McInerney M.J."/>
            <person name="Austin R.N."/>
            <person name="Groves J.T."/>
            <person name="Kukor J.J."/>
            <person name="Suflita J.M."/>
            <person name="Young L.Y."/>
            <person name="Zylstra G.J."/>
            <person name="Wawrik B."/>
        </authorList>
    </citation>
    <scope>NUCLEOTIDE SEQUENCE [LARGE SCALE GENOMIC DNA]</scope>
    <source>
        <strain evidence="3 4">AK-01</strain>
    </source>
</reference>
<feature type="binding site" evidence="2">
    <location>
        <position position="170"/>
    </location>
    <ligand>
        <name>Co(2+)</name>
        <dbReference type="ChEBI" id="CHEBI:48828"/>
    </ligand>
</feature>
<accession>B8FM23</accession>
<evidence type="ECO:0000313" key="3">
    <source>
        <dbReference type="EMBL" id="ACL05756.1"/>
    </source>
</evidence>
<evidence type="ECO:0000256" key="1">
    <source>
        <dbReference type="PIRSR" id="PIRSR033579-1"/>
    </source>
</evidence>
<name>B8FM23_DESAL</name>
<dbReference type="PIRSF" id="PIRSF033579">
    <property type="entry name" value="Anaer_Co_chel"/>
    <property type="match status" value="1"/>
</dbReference>
<dbReference type="Pfam" id="PF06180">
    <property type="entry name" value="CbiK"/>
    <property type="match status" value="1"/>
</dbReference>